<sequence length="100" mass="11635">MKRKQGERQMNATVPRLNLVGNSPSKIKTKNKKADRYKAIPFHKMTEKDKRESMEAMRDDEEVSSAFLKTAKRLPSIYGKVILDRNNPDHVNWAEGYENK</sequence>
<protein>
    <submittedName>
        <fullName evidence="2">Uncharacterized protein</fullName>
    </submittedName>
</protein>
<evidence type="ECO:0000256" key="1">
    <source>
        <dbReference type="SAM" id="MobiDB-lite"/>
    </source>
</evidence>
<organism evidence="2 3">
    <name type="scientific">Paenibacillus aceti</name>
    <dbReference type="NCBI Taxonomy" id="1820010"/>
    <lineage>
        <taxon>Bacteria</taxon>
        <taxon>Bacillati</taxon>
        <taxon>Bacillota</taxon>
        <taxon>Bacilli</taxon>
        <taxon>Bacillales</taxon>
        <taxon>Paenibacillaceae</taxon>
        <taxon>Paenibacillus</taxon>
    </lineage>
</organism>
<dbReference type="EMBL" id="BMIW01000041">
    <property type="protein sequence ID" value="GGG15489.1"/>
    <property type="molecule type" value="Genomic_DNA"/>
</dbReference>
<keyword evidence="3" id="KW-1185">Reference proteome</keyword>
<name>A0ABQ1W540_9BACL</name>
<accession>A0ABQ1W540</accession>
<gene>
    <name evidence="2" type="ORF">GCM10010913_41760</name>
</gene>
<evidence type="ECO:0000313" key="3">
    <source>
        <dbReference type="Proteomes" id="UP000608420"/>
    </source>
</evidence>
<dbReference type="Proteomes" id="UP000608420">
    <property type="component" value="Unassembled WGS sequence"/>
</dbReference>
<proteinExistence type="predicted"/>
<dbReference type="RefSeq" id="WP_120464959.1">
    <property type="nucleotide sequence ID" value="NZ_BMIW01000041.1"/>
</dbReference>
<feature type="region of interest" description="Disordered" evidence="1">
    <location>
        <begin position="1"/>
        <end position="33"/>
    </location>
</feature>
<comment type="caution">
    <text evidence="2">The sequence shown here is derived from an EMBL/GenBank/DDBJ whole genome shotgun (WGS) entry which is preliminary data.</text>
</comment>
<reference evidence="3" key="1">
    <citation type="journal article" date="2019" name="Int. J. Syst. Evol. Microbiol.">
        <title>The Global Catalogue of Microorganisms (GCM) 10K type strain sequencing project: providing services to taxonomists for standard genome sequencing and annotation.</title>
        <authorList>
            <consortium name="The Broad Institute Genomics Platform"/>
            <consortium name="The Broad Institute Genome Sequencing Center for Infectious Disease"/>
            <person name="Wu L."/>
            <person name="Ma J."/>
        </authorList>
    </citation>
    <scope>NUCLEOTIDE SEQUENCE [LARGE SCALE GENOMIC DNA]</scope>
    <source>
        <strain evidence="3">CGMCC 1.15420</strain>
    </source>
</reference>
<evidence type="ECO:0000313" key="2">
    <source>
        <dbReference type="EMBL" id="GGG15489.1"/>
    </source>
</evidence>